<evidence type="ECO:0000313" key="3">
    <source>
        <dbReference type="Proteomes" id="UP000273326"/>
    </source>
</evidence>
<dbReference type="RefSeq" id="WP_126109575.1">
    <property type="nucleotide sequence ID" value="NZ_CP034465.1"/>
</dbReference>
<organism evidence="2 3">
    <name type="scientific">Jeotgalibaca ciconiae</name>
    <dbReference type="NCBI Taxonomy" id="2496265"/>
    <lineage>
        <taxon>Bacteria</taxon>
        <taxon>Bacillati</taxon>
        <taxon>Bacillota</taxon>
        <taxon>Bacilli</taxon>
        <taxon>Lactobacillales</taxon>
        <taxon>Carnobacteriaceae</taxon>
        <taxon>Jeotgalibaca</taxon>
    </lineage>
</organism>
<dbReference type="EMBL" id="CP034465">
    <property type="protein sequence ID" value="AZP04299.1"/>
    <property type="molecule type" value="Genomic_DNA"/>
</dbReference>
<evidence type="ECO:0000313" key="2">
    <source>
        <dbReference type="EMBL" id="AZP04299.1"/>
    </source>
</evidence>
<dbReference type="AlphaFoldDB" id="A0A3Q9BKY5"/>
<feature type="region of interest" description="Disordered" evidence="1">
    <location>
        <begin position="1"/>
        <end position="27"/>
    </location>
</feature>
<dbReference type="OrthoDB" id="71707at2"/>
<sequence length="64" mass="7143">MITSKTRMQGSSVVITLPPSNGEKPTPNTEYIVEYSNDGTIILVPKMDDTFNVEEIGVFYETDE</sequence>
<protein>
    <submittedName>
        <fullName evidence="2">AbrB family transcriptional regulator</fullName>
    </submittedName>
</protein>
<dbReference type="KEGG" id="jeh:EJN90_06400"/>
<dbReference type="Proteomes" id="UP000273326">
    <property type="component" value="Chromosome"/>
</dbReference>
<gene>
    <name evidence="2" type="ORF">EJN90_06400</name>
</gene>
<proteinExistence type="predicted"/>
<reference evidence="3" key="1">
    <citation type="submission" date="2018-12" db="EMBL/GenBank/DDBJ databases">
        <title>Complete genome sequencing of Jeotgalibaca sp. H21T32.</title>
        <authorList>
            <person name="Bae J.-W."/>
            <person name="Lee S.-Y."/>
        </authorList>
    </citation>
    <scope>NUCLEOTIDE SEQUENCE [LARGE SCALE GENOMIC DNA]</scope>
    <source>
        <strain evidence="3">H21T32</strain>
    </source>
</reference>
<evidence type="ECO:0000256" key="1">
    <source>
        <dbReference type="SAM" id="MobiDB-lite"/>
    </source>
</evidence>
<keyword evidence="3" id="KW-1185">Reference proteome</keyword>
<feature type="compositionally biased region" description="Polar residues" evidence="1">
    <location>
        <begin position="1"/>
        <end position="14"/>
    </location>
</feature>
<dbReference type="NCBIfam" id="NF047400">
    <property type="entry name" value="MazE_PemI_antitoxin"/>
    <property type="match status" value="1"/>
</dbReference>
<accession>A0A3Q9BKY5</accession>
<name>A0A3Q9BKY5_9LACT</name>